<accession>A0ABR6XUB2</accession>
<dbReference type="Proteomes" id="UP000643610">
    <property type="component" value="Unassembled WGS sequence"/>
</dbReference>
<gene>
    <name evidence="1" type="ORF">H8K33_16295</name>
</gene>
<dbReference type="EMBL" id="JACOFU010000007">
    <property type="protein sequence ID" value="MBC3833070.1"/>
    <property type="molecule type" value="Genomic_DNA"/>
</dbReference>
<sequence length="366" mass="41306">MMNANNEQKIDAPQNIKWPFAPIADANAVQADYGDLLVLTTLGELYGLNLDTGVQIKLCEVALPKIDHSNDHEHFGISKFRLHSSFDGKYSAVVIDHGQIGMLIETSCGRIITHLNGGNYCEETVPFSACFIHIEGQDLLIHRTDWNRLDVTDPVSGQIITNRLIAPYDSPEKRPEHYLDYFHGKLIPSPNNNQLFDDGWVWHPLSVPRTWSIKQWLTTYPWESEDGDSIIDFPLGDDWSIPACWIDDHHIAMWGIPIWDKDEEMEMRAGSGIAIYSLSNSQATIKKSIPIPNKNKCIYLFSNGRQLYAVTDAGTTIWDINSEQQVCQLADFIPQIHNKHNGLLIAFNANSISTLSLSTIKFNSEN</sequence>
<comment type="caution">
    <text evidence="1">The sequence shown here is derived from an EMBL/GenBank/DDBJ whole genome shotgun (WGS) entry which is preliminary data.</text>
</comment>
<organism evidence="1 2">
    <name type="scientific">Undibacterium amnicola</name>
    <dbReference type="NCBI Taxonomy" id="1834038"/>
    <lineage>
        <taxon>Bacteria</taxon>
        <taxon>Pseudomonadati</taxon>
        <taxon>Pseudomonadota</taxon>
        <taxon>Betaproteobacteria</taxon>
        <taxon>Burkholderiales</taxon>
        <taxon>Oxalobacteraceae</taxon>
        <taxon>Undibacterium</taxon>
    </lineage>
</organism>
<dbReference type="RefSeq" id="WP_186892107.1">
    <property type="nucleotide sequence ID" value="NZ_JACOFU010000007.1"/>
</dbReference>
<evidence type="ECO:0000313" key="2">
    <source>
        <dbReference type="Proteomes" id="UP000643610"/>
    </source>
</evidence>
<reference evidence="1 2" key="1">
    <citation type="submission" date="2020-08" db="EMBL/GenBank/DDBJ databases">
        <title>Novel species isolated from subtropical streams in China.</title>
        <authorList>
            <person name="Lu H."/>
        </authorList>
    </citation>
    <scope>NUCLEOTIDE SEQUENCE [LARGE SCALE GENOMIC DNA]</scope>
    <source>
        <strain evidence="1 2">KCTC 52442</strain>
    </source>
</reference>
<name>A0ABR6XUB2_9BURK</name>
<keyword evidence="2" id="KW-1185">Reference proteome</keyword>
<proteinExistence type="predicted"/>
<evidence type="ECO:0000313" key="1">
    <source>
        <dbReference type="EMBL" id="MBC3833070.1"/>
    </source>
</evidence>
<evidence type="ECO:0008006" key="3">
    <source>
        <dbReference type="Google" id="ProtNLM"/>
    </source>
</evidence>
<protein>
    <recommendedName>
        <fullName evidence="3">WD40 repeat domain-containing protein</fullName>
    </recommendedName>
</protein>